<dbReference type="Proteomes" id="UP001199525">
    <property type="component" value="Unassembled WGS sequence"/>
</dbReference>
<name>A0ABS8IH67_9NOSO</name>
<dbReference type="EMBL" id="JAIVFQ010000075">
    <property type="protein sequence ID" value="MCC5603381.1"/>
    <property type="molecule type" value="Genomic_DNA"/>
</dbReference>
<accession>A0ABS8IH67</accession>
<evidence type="ECO:0000313" key="2">
    <source>
        <dbReference type="Proteomes" id="UP001199525"/>
    </source>
</evidence>
<gene>
    <name evidence="1" type="ORF">LC586_30380</name>
</gene>
<organism evidence="1 2">
    <name type="scientific">Nostoc favosum CHAB5714</name>
    <dbReference type="NCBI Taxonomy" id="2780399"/>
    <lineage>
        <taxon>Bacteria</taxon>
        <taxon>Bacillati</taxon>
        <taxon>Cyanobacteriota</taxon>
        <taxon>Cyanophyceae</taxon>
        <taxon>Nostocales</taxon>
        <taxon>Nostocaceae</taxon>
        <taxon>Nostoc</taxon>
        <taxon>Nostoc favosum</taxon>
    </lineage>
</organism>
<proteinExistence type="predicted"/>
<reference evidence="1 2" key="1">
    <citation type="journal article" date="2021" name="Microorganisms">
        <title>Genome Evolution of Filamentous Cyanobacterium Nostoc Species: From Facultative Symbiosis to Free Living.</title>
        <authorList>
            <person name="Huo D."/>
            <person name="Li H."/>
            <person name="Cai F."/>
            <person name="Guo X."/>
            <person name="Qiao Z."/>
            <person name="Wang W."/>
            <person name="Yu G."/>
            <person name="Li R."/>
        </authorList>
    </citation>
    <scope>NUCLEOTIDE SEQUENCE [LARGE SCALE GENOMIC DNA]</scope>
    <source>
        <strain evidence="1 2">CHAB 5714</strain>
    </source>
</reference>
<comment type="caution">
    <text evidence="1">The sequence shown here is derived from an EMBL/GenBank/DDBJ whole genome shotgun (WGS) entry which is preliminary data.</text>
</comment>
<keyword evidence="2" id="KW-1185">Reference proteome</keyword>
<sequence length="227" mass="25955">MPQTTATVTSCVKPVEELRSVEISFEDHEFYAGQKLVARITHDDDLTQPWIVMVNGEEIHRANTFKRCHSYITWHYQRGTLPRQEEETPVATTGNEVMCSIAAQCEQFGFELLDDGIYKDEQKLGLVGCTDGHWWVIRATSVHQQKVPCDSAFDAVWVLSMVELTQPSCKELLDKPFEPFDQLTADEWEQLRQYQPPSDESLDCGGVTDSDFARIAVRCRYIVLLFS</sequence>
<evidence type="ECO:0000313" key="1">
    <source>
        <dbReference type="EMBL" id="MCC5603381.1"/>
    </source>
</evidence>
<protein>
    <submittedName>
        <fullName evidence="1">Uncharacterized protein</fullName>
    </submittedName>
</protein>
<dbReference type="RefSeq" id="WP_229488984.1">
    <property type="nucleotide sequence ID" value="NZ_JAIVFQ010000075.1"/>
</dbReference>